<dbReference type="Proteomes" id="UP000192602">
    <property type="component" value="Unassembled WGS sequence"/>
</dbReference>
<feature type="active site" evidence="5 6">
    <location>
        <position position="148"/>
    </location>
</feature>
<feature type="domain" description="Semialdehyde dehydrogenase NAD-binding" evidence="7">
    <location>
        <begin position="4"/>
        <end position="140"/>
    </location>
</feature>
<dbReference type="PANTHER" id="PTHR32338">
    <property type="entry name" value="N-ACETYL-GAMMA-GLUTAMYL-PHOSPHATE REDUCTASE, CHLOROPLASTIC-RELATED-RELATED"/>
    <property type="match status" value="1"/>
</dbReference>
<evidence type="ECO:0000313" key="8">
    <source>
        <dbReference type="EMBL" id="SMC10026.1"/>
    </source>
</evidence>
<dbReference type="GO" id="GO:0006526">
    <property type="term" value="P:L-arginine biosynthetic process"/>
    <property type="evidence" value="ECO:0007669"/>
    <property type="project" value="UniProtKB-UniRule"/>
</dbReference>
<keyword evidence="5" id="KW-0963">Cytoplasm</keyword>
<dbReference type="PANTHER" id="PTHR32338:SF10">
    <property type="entry name" value="N-ACETYL-GAMMA-GLUTAMYL-PHOSPHATE REDUCTASE, CHLOROPLASTIC-RELATED"/>
    <property type="match status" value="1"/>
</dbReference>
<evidence type="ECO:0000256" key="5">
    <source>
        <dbReference type="HAMAP-Rule" id="MF_00150"/>
    </source>
</evidence>
<reference evidence="9" key="1">
    <citation type="submission" date="2017-04" db="EMBL/GenBank/DDBJ databases">
        <authorList>
            <person name="Varghese N."/>
            <person name="Submissions S."/>
        </authorList>
    </citation>
    <scope>NUCLEOTIDE SEQUENCE [LARGE SCALE GENOMIC DNA]</scope>
    <source>
        <strain evidence="9">DSM 16512</strain>
    </source>
</reference>
<evidence type="ECO:0000256" key="3">
    <source>
        <dbReference type="ARBA" id="ARBA00022857"/>
    </source>
</evidence>
<dbReference type="CDD" id="cd23934">
    <property type="entry name" value="AGPR_1_C"/>
    <property type="match status" value="1"/>
</dbReference>
<dbReference type="InterPro" id="IPR023013">
    <property type="entry name" value="AGPR_AS"/>
</dbReference>
<accession>A0A1W1WUV8</accession>
<dbReference type="GO" id="GO:0005737">
    <property type="term" value="C:cytoplasm"/>
    <property type="evidence" value="ECO:0007669"/>
    <property type="project" value="UniProtKB-SubCell"/>
</dbReference>
<dbReference type="SUPFAM" id="SSF55347">
    <property type="entry name" value="Glyceraldehyde-3-phosphate dehydrogenase-like, C-terminal domain"/>
    <property type="match status" value="1"/>
</dbReference>
<dbReference type="PROSITE" id="PS01224">
    <property type="entry name" value="ARGC"/>
    <property type="match status" value="1"/>
</dbReference>
<dbReference type="InterPro" id="IPR000706">
    <property type="entry name" value="AGPR_type-1"/>
</dbReference>
<dbReference type="AlphaFoldDB" id="A0A1W1WUV8"/>
<dbReference type="Gene3D" id="3.30.360.10">
    <property type="entry name" value="Dihydrodipicolinate Reductase, domain 2"/>
    <property type="match status" value="1"/>
</dbReference>
<dbReference type="UniPathway" id="UPA00068">
    <property type="reaction ID" value="UER00108"/>
</dbReference>
<keyword evidence="4 5" id="KW-0560">Oxidoreductase</keyword>
<dbReference type="SUPFAM" id="SSF51735">
    <property type="entry name" value="NAD(P)-binding Rossmann-fold domains"/>
    <property type="match status" value="1"/>
</dbReference>
<dbReference type="Pfam" id="PF22698">
    <property type="entry name" value="Semialdhyde_dhC_1"/>
    <property type="match status" value="1"/>
</dbReference>
<dbReference type="InterPro" id="IPR058924">
    <property type="entry name" value="AGPR_dimerisation_dom"/>
</dbReference>
<dbReference type="EMBL" id="FWWZ01000001">
    <property type="protein sequence ID" value="SMC10026.1"/>
    <property type="molecule type" value="Genomic_DNA"/>
</dbReference>
<evidence type="ECO:0000259" key="7">
    <source>
        <dbReference type="SMART" id="SM00859"/>
    </source>
</evidence>
<comment type="subcellular location">
    <subcellularLocation>
        <location evidence="5">Cytoplasm</location>
    </subcellularLocation>
</comment>
<dbReference type="GO" id="GO:0070401">
    <property type="term" value="F:NADP+ binding"/>
    <property type="evidence" value="ECO:0007669"/>
    <property type="project" value="InterPro"/>
</dbReference>
<sequence length="336" mass="37360">MQYNVAVVGAGGYTGVELIKILLDHPHFNLAYLSSSQGGEEISDLYPALKGVFSYKLKKTDVKEIADTCDLAFLALPHKNAMEVAKPLLDLGVKVVDLSADYRLRLENYEAFYTRHSDNEHLKEAVYGLVEIYKDEIQKARLIANPGCYPTATLLALIPFLPYIESRHSLIIDAKSGVSGAGKKCSQKTHYVSINENIFAYNPLKHRHAIEIKEKLELLGKEIYHINFVPHLLPLTRGMLVSIYAQLQTDIDPLEVLEDFYANEEFIRIKREPVDVKSVAGTHFCDIYAQKHGNTLFISSAIDNLLRGASSQAVANANLMMGLDASIAMPKIAAIP</sequence>
<dbReference type="InterPro" id="IPR000534">
    <property type="entry name" value="Semialdehyde_DH_NAD-bd"/>
</dbReference>
<dbReference type="HAMAP" id="MF_00150">
    <property type="entry name" value="ArgC_type1"/>
    <property type="match status" value="1"/>
</dbReference>
<dbReference type="GO" id="GO:0051287">
    <property type="term" value="F:NAD binding"/>
    <property type="evidence" value="ECO:0007669"/>
    <property type="project" value="InterPro"/>
</dbReference>
<comment type="similarity">
    <text evidence="5">Belongs to the NAGSA dehydrogenase family. Type 1 subfamily.</text>
</comment>
<dbReference type="CDD" id="cd17895">
    <property type="entry name" value="AGPR_1_N"/>
    <property type="match status" value="1"/>
</dbReference>
<evidence type="ECO:0000256" key="2">
    <source>
        <dbReference type="ARBA" id="ARBA00022605"/>
    </source>
</evidence>
<comment type="pathway">
    <text evidence="5">Amino-acid biosynthesis; L-arginine biosynthesis; N(2)-acetyl-L-ornithine from L-glutamate: step 3/4.</text>
</comment>
<keyword evidence="2 5" id="KW-0028">Amino-acid biosynthesis</keyword>
<keyword evidence="9" id="KW-1185">Reference proteome</keyword>
<dbReference type="STRING" id="1069081.SAMN05660197_1857"/>
<dbReference type="Gene3D" id="3.40.50.720">
    <property type="entry name" value="NAD(P)-binding Rossmann-like Domain"/>
    <property type="match status" value="1"/>
</dbReference>
<dbReference type="GO" id="GO:0003942">
    <property type="term" value="F:N-acetyl-gamma-glutamyl-phosphate reductase activity"/>
    <property type="evidence" value="ECO:0007669"/>
    <property type="project" value="UniProtKB-UniRule"/>
</dbReference>
<evidence type="ECO:0000256" key="6">
    <source>
        <dbReference type="PROSITE-ProRule" id="PRU10010"/>
    </source>
</evidence>
<protein>
    <recommendedName>
        <fullName evidence="5">N-acetyl-gamma-glutamyl-phosphate reductase</fullName>
        <shortName evidence="5">AGPR</shortName>
        <ecNumber evidence="5">1.2.1.38</ecNumber>
    </recommendedName>
    <alternativeName>
        <fullName evidence="5">N-acetyl-glutamate semialdehyde dehydrogenase</fullName>
        <shortName evidence="5">NAGSA dehydrogenase</shortName>
    </alternativeName>
</protein>
<dbReference type="RefSeq" id="WP_197685337.1">
    <property type="nucleotide sequence ID" value="NZ_FWWZ01000001.1"/>
</dbReference>
<organism evidence="8 9">
    <name type="scientific">Nitratiruptor tergarcus DSM 16512</name>
    <dbReference type="NCBI Taxonomy" id="1069081"/>
    <lineage>
        <taxon>Bacteria</taxon>
        <taxon>Pseudomonadati</taxon>
        <taxon>Campylobacterota</taxon>
        <taxon>Epsilonproteobacteria</taxon>
        <taxon>Nautiliales</taxon>
        <taxon>Nitratiruptoraceae</taxon>
        <taxon>Nitratiruptor</taxon>
    </lineage>
</organism>
<keyword evidence="1 5" id="KW-0055">Arginine biosynthesis</keyword>
<dbReference type="NCBIfam" id="TIGR01850">
    <property type="entry name" value="argC"/>
    <property type="match status" value="1"/>
</dbReference>
<keyword evidence="3 5" id="KW-0521">NADP</keyword>
<dbReference type="SMART" id="SM00859">
    <property type="entry name" value="Semialdhyde_dh"/>
    <property type="match status" value="1"/>
</dbReference>
<dbReference type="InterPro" id="IPR036291">
    <property type="entry name" value="NAD(P)-bd_dom_sf"/>
</dbReference>
<name>A0A1W1WUV8_9BACT</name>
<comment type="function">
    <text evidence="5">Catalyzes the NADPH-dependent reduction of N-acetyl-5-glutamyl phosphate to yield N-acetyl-L-glutamate 5-semialdehyde.</text>
</comment>
<evidence type="ECO:0000313" key="9">
    <source>
        <dbReference type="Proteomes" id="UP000192602"/>
    </source>
</evidence>
<evidence type="ECO:0000256" key="4">
    <source>
        <dbReference type="ARBA" id="ARBA00023002"/>
    </source>
</evidence>
<dbReference type="Pfam" id="PF01118">
    <property type="entry name" value="Semialdhyde_dh"/>
    <property type="match status" value="1"/>
</dbReference>
<dbReference type="EC" id="1.2.1.38" evidence="5"/>
<proteinExistence type="inferred from homology"/>
<comment type="catalytic activity">
    <reaction evidence="5">
        <text>N-acetyl-L-glutamate 5-semialdehyde + phosphate + NADP(+) = N-acetyl-L-glutamyl 5-phosphate + NADPH + H(+)</text>
        <dbReference type="Rhea" id="RHEA:21588"/>
        <dbReference type="ChEBI" id="CHEBI:15378"/>
        <dbReference type="ChEBI" id="CHEBI:29123"/>
        <dbReference type="ChEBI" id="CHEBI:43474"/>
        <dbReference type="ChEBI" id="CHEBI:57783"/>
        <dbReference type="ChEBI" id="CHEBI:57936"/>
        <dbReference type="ChEBI" id="CHEBI:58349"/>
        <dbReference type="EC" id="1.2.1.38"/>
    </reaction>
</comment>
<evidence type="ECO:0000256" key="1">
    <source>
        <dbReference type="ARBA" id="ARBA00022571"/>
    </source>
</evidence>
<dbReference type="InterPro" id="IPR050085">
    <property type="entry name" value="AGPR"/>
</dbReference>
<gene>
    <name evidence="5" type="primary">argC</name>
    <name evidence="8" type="ORF">SAMN05660197_1857</name>
</gene>